<dbReference type="GO" id="GO:0004420">
    <property type="term" value="F:hydroxymethylglutaryl-CoA reductase (NADPH) activity"/>
    <property type="evidence" value="ECO:0007669"/>
    <property type="project" value="InterPro"/>
</dbReference>
<evidence type="ECO:0000313" key="2">
    <source>
        <dbReference type="EMBL" id="OAL29703.1"/>
    </source>
</evidence>
<dbReference type="PROSITE" id="PS50065">
    <property type="entry name" value="HMG_COA_REDUCTASE_4"/>
    <property type="match status" value="1"/>
</dbReference>
<feature type="region of interest" description="Disordered" evidence="1">
    <location>
        <begin position="122"/>
        <end position="143"/>
    </location>
</feature>
<organism evidence="2 3">
    <name type="scientific">Fonsecaea nubica</name>
    <dbReference type="NCBI Taxonomy" id="856822"/>
    <lineage>
        <taxon>Eukaryota</taxon>
        <taxon>Fungi</taxon>
        <taxon>Dikarya</taxon>
        <taxon>Ascomycota</taxon>
        <taxon>Pezizomycotina</taxon>
        <taxon>Eurotiomycetes</taxon>
        <taxon>Chaetothyriomycetidae</taxon>
        <taxon>Chaetothyriales</taxon>
        <taxon>Herpotrichiellaceae</taxon>
        <taxon>Fonsecaea</taxon>
    </lineage>
</organism>
<evidence type="ECO:0000256" key="1">
    <source>
        <dbReference type="SAM" id="MobiDB-lite"/>
    </source>
</evidence>
<keyword evidence="3" id="KW-1185">Reference proteome</keyword>
<feature type="region of interest" description="Disordered" evidence="1">
    <location>
        <begin position="321"/>
        <end position="350"/>
    </location>
</feature>
<feature type="compositionally biased region" description="Low complexity" evidence="1">
    <location>
        <begin position="321"/>
        <end position="331"/>
    </location>
</feature>
<dbReference type="InterPro" id="IPR023074">
    <property type="entry name" value="HMG_CoA_Rdtase_cat_sf"/>
</dbReference>
<dbReference type="OrthoDB" id="310654at2759"/>
<feature type="compositionally biased region" description="Basic and acidic residues" evidence="1">
    <location>
        <begin position="132"/>
        <end position="142"/>
    </location>
</feature>
<dbReference type="EMBL" id="LVCJ01000080">
    <property type="protein sequence ID" value="OAL29703.1"/>
    <property type="molecule type" value="Genomic_DNA"/>
</dbReference>
<reference evidence="2 3" key="1">
    <citation type="submission" date="2016-03" db="EMBL/GenBank/DDBJ databases">
        <title>The draft genome sequence of Fonsecaea nubica causative agent of cutaneous subcutaneous infection in human host.</title>
        <authorList>
            <person name="Costa F."/>
            <person name="Sybren D.H."/>
            <person name="Raittz R.T."/>
            <person name="Weiss V.A."/>
            <person name="Leao A.C."/>
            <person name="Gomes R."/>
            <person name="De Souza E.M."/>
            <person name="Pedrosa F.O."/>
            <person name="Steffens M.B."/>
            <person name="Bombassaro A."/>
            <person name="Tadra-Sfeir M.Z."/>
            <person name="Moreno L.F."/>
            <person name="Najafzadeh M.J."/>
            <person name="Felipe M.S."/>
            <person name="Teixeira M."/>
            <person name="Sun J."/>
            <person name="Xi L."/>
            <person name="Castro M.A."/>
            <person name="Vicente V.A."/>
        </authorList>
    </citation>
    <scope>NUCLEOTIDE SEQUENCE [LARGE SCALE GENOMIC DNA]</scope>
    <source>
        <strain evidence="2 3">CBS 269.64</strain>
    </source>
</reference>
<name>A0A178CKW1_9EURO</name>
<dbReference type="Proteomes" id="UP000185904">
    <property type="component" value="Unassembled WGS sequence"/>
</dbReference>
<sequence length="350" mass="37800">MSIPSYRTNISDSQLVPFSVPQTGLIPGAIVKVAGEVDVIEILANRDENEAIEAVRKTAIATAIANGADEQDVKIVKIKKIPLQYVTNKATRFAMKAVGSLRARDDAVQNGFANGTIAQAQEVDDDTTQEATETRGDRHAELPDFESTVSEYQILTDSESSTRRIAKSQKMIPPKEVGAQARTVVILSWSCSTCPCLVRRVYQNVGMINYVFLMPARHVHHFGAPHQGPGPLKGPNPGVLSWAKSSPAGFLVAGFLVTMAKAKDFMIGQAVKTRRGHRMISREASRIVAAGVLAGELSLCSAFAAGHLVMAHVAHNRRTRSTCSSGRSASSVNTHRQTLKHLNRPIRAAS</sequence>
<comment type="caution">
    <text evidence="2">The sequence shown here is derived from an EMBL/GenBank/DDBJ whole genome shotgun (WGS) entry which is preliminary data.</text>
</comment>
<protein>
    <submittedName>
        <fullName evidence="2">Uncharacterized protein</fullName>
    </submittedName>
</protein>
<dbReference type="RefSeq" id="XP_022496633.1">
    <property type="nucleotide sequence ID" value="XM_022647359.1"/>
</dbReference>
<dbReference type="InterPro" id="IPR002202">
    <property type="entry name" value="HMG_CoA_Rdtase"/>
</dbReference>
<dbReference type="InterPro" id="IPR009029">
    <property type="entry name" value="HMG_CoA_Rdtase_sub-bd_dom_sf"/>
</dbReference>
<evidence type="ECO:0000313" key="3">
    <source>
        <dbReference type="Proteomes" id="UP000185904"/>
    </source>
</evidence>
<dbReference type="GeneID" id="34592487"/>
<gene>
    <name evidence="2" type="ORF">AYO20_09087</name>
</gene>
<dbReference type="SUPFAM" id="SSF56542">
    <property type="entry name" value="Substrate-binding domain of HMG-CoA reductase"/>
    <property type="match status" value="1"/>
</dbReference>
<proteinExistence type="predicted"/>
<dbReference type="Pfam" id="PF00368">
    <property type="entry name" value="HMG-CoA_red"/>
    <property type="match status" value="1"/>
</dbReference>
<dbReference type="GO" id="GO:0015936">
    <property type="term" value="P:coenzyme A metabolic process"/>
    <property type="evidence" value="ECO:0007669"/>
    <property type="project" value="InterPro"/>
</dbReference>
<dbReference type="Gene3D" id="3.90.770.10">
    <property type="entry name" value="3-hydroxy-3-methylglutaryl-coenzyme A Reductase, Chain A, domain 2"/>
    <property type="match status" value="1"/>
</dbReference>
<dbReference type="AlphaFoldDB" id="A0A178CKW1"/>
<accession>A0A178CKW1</accession>